<evidence type="ECO:0000256" key="1">
    <source>
        <dbReference type="ARBA" id="ARBA00001933"/>
    </source>
</evidence>
<gene>
    <name evidence="13" type="primary">hisC_1</name>
    <name evidence="11" type="synonym">hisC</name>
    <name evidence="13" type="ORF">GCM10025770_03250</name>
</gene>
<accession>A0ABP9Q8H8</accession>
<dbReference type="SUPFAM" id="SSF53383">
    <property type="entry name" value="PLP-dependent transferases"/>
    <property type="match status" value="1"/>
</dbReference>
<comment type="caution">
    <text evidence="13">The sequence shown here is derived from an EMBL/GenBank/DDBJ whole genome shotgun (WGS) entry which is preliminary data.</text>
</comment>
<dbReference type="EC" id="2.6.1.9" evidence="11"/>
<dbReference type="Gene3D" id="3.40.640.10">
    <property type="entry name" value="Type I PLP-dependent aspartate aminotransferase-like (Major domain)"/>
    <property type="match status" value="1"/>
</dbReference>
<evidence type="ECO:0000256" key="8">
    <source>
        <dbReference type="ARBA" id="ARBA00022898"/>
    </source>
</evidence>
<dbReference type="PANTHER" id="PTHR42885">
    <property type="entry name" value="HISTIDINOL-PHOSPHATE AMINOTRANSFERASE-RELATED"/>
    <property type="match status" value="1"/>
</dbReference>
<evidence type="ECO:0000256" key="11">
    <source>
        <dbReference type="HAMAP-Rule" id="MF_01023"/>
    </source>
</evidence>
<keyword evidence="5 11" id="KW-0032">Aminotransferase</keyword>
<evidence type="ECO:0000256" key="7">
    <source>
        <dbReference type="ARBA" id="ARBA00022679"/>
    </source>
</evidence>
<feature type="domain" description="Aminotransferase class I/classII large" evidence="12">
    <location>
        <begin position="31"/>
        <end position="355"/>
    </location>
</feature>
<dbReference type="InterPro" id="IPR005861">
    <property type="entry name" value="HisP_aminotrans"/>
</dbReference>
<keyword evidence="14" id="KW-1185">Reference proteome</keyword>
<comment type="similarity">
    <text evidence="3 11">Belongs to the class-II pyridoxal-phosphate-dependent aminotransferase family. Histidinol-phosphate aminotransferase subfamily.</text>
</comment>
<keyword evidence="6 11" id="KW-0028">Amino-acid biosynthesis</keyword>
<evidence type="ECO:0000256" key="2">
    <source>
        <dbReference type="ARBA" id="ARBA00005011"/>
    </source>
</evidence>
<dbReference type="InterPro" id="IPR015424">
    <property type="entry name" value="PyrdxlP-dep_Trfase"/>
</dbReference>
<comment type="pathway">
    <text evidence="2 11">Amino-acid biosynthesis; L-histidine biosynthesis; L-histidine from 5-phospho-alpha-D-ribose 1-diphosphate: step 7/9.</text>
</comment>
<keyword evidence="8 11" id="KW-0663">Pyridoxal phosphate</keyword>
<dbReference type="Gene3D" id="3.90.1150.10">
    <property type="entry name" value="Aspartate Aminotransferase, domain 1"/>
    <property type="match status" value="1"/>
</dbReference>
<dbReference type="InterPro" id="IPR004839">
    <property type="entry name" value="Aminotransferase_I/II_large"/>
</dbReference>
<evidence type="ECO:0000256" key="9">
    <source>
        <dbReference type="ARBA" id="ARBA00023102"/>
    </source>
</evidence>
<dbReference type="CDD" id="cd00609">
    <property type="entry name" value="AAT_like"/>
    <property type="match status" value="1"/>
</dbReference>
<evidence type="ECO:0000256" key="10">
    <source>
        <dbReference type="ARBA" id="ARBA00047481"/>
    </source>
</evidence>
<dbReference type="NCBIfam" id="TIGR01141">
    <property type="entry name" value="hisC"/>
    <property type="match status" value="1"/>
</dbReference>
<evidence type="ECO:0000256" key="5">
    <source>
        <dbReference type="ARBA" id="ARBA00022576"/>
    </source>
</evidence>
<dbReference type="RefSeq" id="WP_345531083.1">
    <property type="nucleotide sequence ID" value="NZ_BAABLD010000002.1"/>
</dbReference>
<evidence type="ECO:0000259" key="12">
    <source>
        <dbReference type="Pfam" id="PF00155"/>
    </source>
</evidence>
<reference evidence="14" key="1">
    <citation type="journal article" date="2019" name="Int. J. Syst. Evol. Microbiol.">
        <title>The Global Catalogue of Microorganisms (GCM) 10K type strain sequencing project: providing services to taxonomists for standard genome sequencing and annotation.</title>
        <authorList>
            <consortium name="The Broad Institute Genomics Platform"/>
            <consortium name="The Broad Institute Genome Sequencing Center for Infectious Disease"/>
            <person name="Wu L."/>
            <person name="Ma J."/>
        </authorList>
    </citation>
    <scope>NUCLEOTIDE SEQUENCE [LARGE SCALE GENOMIC DNA]</scope>
    <source>
        <strain evidence="14">JCM 18715</strain>
    </source>
</reference>
<keyword evidence="9 11" id="KW-0368">Histidine biosynthesis</keyword>
<sequence>MTSDAQALVQQLIRPEIQALSAYHVPPAAGMIKLDAMENPFHLPEKLRDGVAEIAHGVALNRYPDASAAQLKVALRDAMKIPADSGVMLGNGSDELIQILAMAIARPGATILAIEPGFVMYRMIATFCGLRYVGVPLKEDLSLDVEATLAAIEREKPSLVFVAYPNNPTGNLFGADDIAAIIRATPGIVVVDEAYTPFAAGKSFMPRLAEFPNLVVMRTLSKLGLAALRLGYMAGAQALINELEKLRLPYNINSLTQAIATLVLKSSSALEAQAEIIVGERTRVFHELAGLAGVTVFRSQANFLLLRVPDARASFNALKDRQILVKCLHGAHPLLDNCLRVTIGTPAENDAFLNVLSEIL</sequence>
<comment type="catalytic activity">
    <reaction evidence="10 11">
        <text>L-histidinol phosphate + 2-oxoglutarate = 3-(imidazol-4-yl)-2-oxopropyl phosphate + L-glutamate</text>
        <dbReference type="Rhea" id="RHEA:23744"/>
        <dbReference type="ChEBI" id="CHEBI:16810"/>
        <dbReference type="ChEBI" id="CHEBI:29985"/>
        <dbReference type="ChEBI" id="CHEBI:57766"/>
        <dbReference type="ChEBI" id="CHEBI:57980"/>
        <dbReference type="EC" id="2.6.1.9"/>
    </reaction>
</comment>
<dbReference type="PANTHER" id="PTHR42885:SF2">
    <property type="entry name" value="HISTIDINOL-PHOSPHATE AMINOTRANSFERASE"/>
    <property type="match status" value="1"/>
</dbReference>
<evidence type="ECO:0000256" key="4">
    <source>
        <dbReference type="ARBA" id="ARBA00011738"/>
    </source>
</evidence>
<protein>
    <recommendedName>
        <fullName evidence="11">Histidinol-phosphate aminotransferase</fullName>
        <ecNumber evidence="11">2.6.1.9</ecNumber>
    </recommendedName>
    <alternativeName>
        <fullName evidence="11">Imidazole acetol-phosphate transaminase</fullName>
    </alternativeName>
</protein>
<feature type="modified residue" description="N6-(pyridoxal phosphate)lysine" evidence="11">
    <location>
        <position position="222"/>
    </location>
</feature>
<dbReference type="EMBL" id="BAABLD010000002">
    <property type="protein sequence ID" value="GAA5158580.1"/>
    <property type="molecule type" value="Genomic_DNA"/>
</dbReference>
<dbReference type="Proteomes" id="UP001500547">
    <property type="component" value="Unassembled WGS sequence"/>
</dbReference>
<dbReference type="InterPro" id="IPR015421">
    <property type="entry name" value="PyrdxlP-dep_Trfase_major"/>
</dbReference>
<name>A0ABP9Q8H8_9RHOO</name>
<dbReference type="HAMAP" id="MF_01023">
    <property type="entry name" value="HisC_aminotrans_2"/>
    <property type="match status" value="1"/>
</dbReference>
<comment type="subunit">
    <text evidence="4 11">Homodimer.</text>
</comment>
<keyword evidence="7 11" id="KW-0808">Transferase</keyword>
<evidence type="ECO:0000313" key="13">
    <source>
        <dbReference type="EMBL" id="GAA5158580.1"/>
    </source>
</evidence>
<dbReference type="InterPro" id="IPR015422">
    <property type="entry name" value="PyrdxlP-dep_Trfase_small"/>
</dbReference>
<evidence type="ECO:0000256" key="6">
    <source>
        <dbReference type="ARBA" id="ARBA00022605"/>
    </source>
</evidence>
<organism evidence="13 14">
    <name type="scientific">Viridibacterium curvum</name>
    <dbReference type="NCBI Taxonomy" id="1101404"/>
    <lineage>
        <taxon>Bacteria</taxon>
        <taxon>Pseudomonadati</taxon>
        <taxon>Pseudomonadota</taxon>
        <taxon>Betaproteobacteria</taxon>
        <taxon>Rhodocyclales</taxon>
        <taxon>Rhodocyclaceae</taxon>
        <taxon>Viridibacterium</taxon>
    </lineage>
</organism>
<comment type="cofactor">
    <cofactor evidence="1 11">
        <name>pyridoxal 5'-phosphate</name>
        <dbReference type="ChEBI" id="CHEBI:597326"/>
    </cofactor>
</comment>
<evidence type="ECO:0000256" key="3">
    <source>
        <dbReference type="ARBA" id="ARBA00007970"/>
    </source>
</evidence>
<evidence type="ECO:0000313" key="14">
    <source>
        <dbReference type="Proteomes" id="UP001500547"/>
    </source>
</evidence>
<dbReference type="Pfam" id="PF00155">
    <property type="entry name" value="Aminotran_1_2"/>
    <property type="match status" value="1"/>
</dbReference>
<proteinExistence type="inferred from homology"/>